<dbReference type="SMART" id="SM01381">
    <property type="entry name" value="7TM_GPCR_Srsx"/>
    <property type="match status" value="1"/>
</dbReference>
<reference evidence="13" key="1">
    <citation type="submission" date="2023-07" db="EMBL/GenBank/DDBJ databases">
        <title>Chromosome-level genome assembly of Artemia franciscana.</title>
        <authorList>
            <person name="Jo E."/>
        </authorList>
    </citation>
    <scope>NUCLEOTIDE SEQUENCE</scope>
    <source>
        <tissue evidence="13">Whole body</tissue>
    </source>
</reference>
<sequence>MSNVKISKQSKICSPLTTCDSKMLCEESNTTSNGTVAAKIELNFATISLSIGLGIIVLLTVCGNLLILCAVGRSKNLRSPTHIFIVNLAVADLLLGTLVLPFSAVNQVTQKWDFGLIFCDVWAAVDVLCCTASILSLCAISVDRYIGVTRPLNYSVIITHRLAVITCLMVWMLSLIISIGPLVGWKQPNEDPDVCEVNMEVGYVLFSVAGSFYLPMLIILALYWKIYKAAVKQTKHLKSGILLSSDIELRVHRGRSLHQLKEQTTDQTGGFLQVPERRQSNSSITSNLSPLPEHRRKFTRESFSTKLPRTLSISPAKRFNPIAAGLASKVVKFKREKKAAKTLGIVVGAFLFCWFPFFFILPLRSLCPSLGISDRTFHIAFWLGYINSCLNPFIYTVASRDFKRALKRLVFNTNSPLHYKTTFRYADRTNLK</sequence>
<dbReference type="InterPro" id="IPR017452">
    <property type="entry name" value="GPCR_Rhodpsn_7TM"/>
</dbReference>
<dbReference type="Proteomes" id="UP001187531">
    <property type="component" value="Unassembled WGS sequence"/>
</dbReference>
<keyword evidence="14" id="KW-1185">Reference proteome</keyword>
<evidence type="ECO:0000256" key="3">
    <source>
        <dbReference type="ARBA" id="ARBA00022475"/>
    </source>
</evidence>
<evidence type="ECO:0000256" key="11">
    <source>
        <dbReference type="SAM" id="Phobius"/>
    </source>
</evidence>
<comment type="caution">
    <text evidence="13">The sequence shown here is derived from an EMBL/GenBank/DDBJ whole genome shotgun (WGS) entry which is preliminary data.</text>
</comment>
<evidence type="ECO:0000256" key="5">
    <source>
        <dbReference type="ARBA" id="ARBA00022989"/>
    </source>
</evidence>
<feature type="transmembrane region" description="Helical" evidence="11">
    <location>
        <begin position="379"/>
        <end position="398"/>
    </location>
</feature>
<feature type="transmembrane region" description="Helical" evidence="11">
    <location>
        <begin position="114"/>
        <end position="142"/>
    </location>
</feature>
<name>A0AA88HIE9_ARTSF</name>
<feature type="transmembrane region" description="Helical" evidence="11">
    <location>
        <begin position="162"/>
        <end position="183"/>
    </location>
</feature>
<evidence type="ECO:0000313" key="14">
    <source>
        <dbReference type="Proteomes" id="UP001187531"/>
    </source>
</evidence>
<evidence type="ECO:0000256" key="9">
    <source>
        <dbReference type="ARBA" id="ARBA00023224"/>
    </source>
</evidence>
<dbReference type="SUPFAM" id="SSF81321">
    <property type="entry name" value="Family A G protein-coupled receptor-like"/>
    <property type="match status" value="1"/>
</dbReference>
<dbReference type="GO" id="GO:0043410">
    <property type="term" value="P:positive regulation of MAPK cascade"/>
    <property type="evidence" value="ECO:0007669"/>
    <property type="project" value="TreeGrafter"/>
</dbReference>
<dbReference type="AlphaFoldDB" id="A0AA88HIE9"/>
<keyword evidence="7 11" id="KW-0472">Membrane</keyword>
<comment type="similarity">
    <text evidence="2 10">Belongs to the G-protein coupled receptor 1 family.</text>
</comment>
<dbReference type="GO" id="GO:0071880">
    <property type="term" value="P:adenylate cyclase-activating adrenergic receptor signaling pathway"/>
    <property type="evidence" value="ECO:0007669"/>
    <property type="project" value="TreeGrafter"/>
</dbReference>
<accession>A0AA88HIE9</accession>
<feature type="transmembrane region" description="Helical" evidence="11">
    <location>
        <begin position="339"/>
        <end position="359"/>
    </location>
</feature>
<comment type="subcellular location">
    <subcellularLocation>
        <location evidence="1">Cell membrane</location>
        <topology evidence="1">Multi-pass membrane protein</topology>
    </subcellularLocation>
</comment>
<proteinExistence type="inferred from homology"/>
<dbReference type="Gene3D" id="1.20.1070.10">
    <property type="entry name" value="Rhodopsin 7-helix transmembrane proteins"/>
    <property type="match status" value="1"/>
</dbReference>
<dbReference type="Pfam" id="PF00001">
    <property type="entry name" value="7tm_1"/>
    <property type="match status" value="1"/>
</dbReference>
<evidence type="ECO:0000256" key="2">
    <source>
        <dbReference type="ARBA" id="ARBA00010663"/>
    </source>
</evidence>
<gene>
    <name evidence="13" type="ORF">QYM36_016328</name>
</gene>
<dbReference type="GO" id="GO:0007200">
    <property type="term" value="P:phospholipase C-activating G protein-coupled receptor signaling pathway"/>
    <property type="evidence" value="ECO:0007669"/>
    <property type="project" value="TreeGrafter"/>
</dbReference>
<dbReference type="PRINTS" id="PR00237">
    <property type="entry name" value="GPCRRHODOPSN"/>
</dbReference>
<dbReference type="PANTHER" id="PTHR24248">
    <property type="entry name" value="ADRENERGIC RECEPTOR-RELATED G-PROTEIN COUPLED RECEPTOR"/>
    <property type="match status" value="1"/>
</dbReference>
<feature type="transmembrane region" description="Helical" evidence="11">
    <location>
        <begin position="47"/>
        <end position="71"/>
    </location>
</feature>
<evidence type="ECO:0000256" key="4">
    <source>
        <dbReference type="ARBA" id="ARBA00022692"/>
    </source>
</evidence>
<protein>
    <recommendedName>
        <fullName evidence="12">G-protein coupled receptors family 1 profile domain-containing protein</fullName>
    </recommendedName>
</protein>
<keyword evidence="8 10" id="KW-0675">Receptor</keyword>
<keyword evidence="5 11" id="KW-1133">Transmembrane helix</keyword>
<dbReference type="InterPro" id="IPR000276">
    <property type="entry name" value="GPCR_Rhodpsn"/>
</dbReference>
<dbReference type="GO" id="GO:0004937">
    <property type="term" value="F:alpha1-adrenergic receptor activity"/>
    <property type="evidence" value="ECO:0007669"/>
    <property type="project" value="TreeGrafter"/>
</dbReference>
<dbReference type="GO" id="GO:0007204">
    <property type="term" value="P:positive regulation of cytosolic calcium ion concentration"/>
    <property type="evidence" value="ECO:0007669"/>
    <property type="project" value="TreeGrafter"/>
</dbReference>
<evidence type="ECO:0000259" key="12">
    <source>
        <dbReference type="PROSITE" id="PS50262"/>
    </source>
</evidence>
<evidence type="ECO:0000313" key="13">
    <source>
        <dbReference type="EMBL" id="KAK2706246.1"/>
    </source>
</evidence>
<keyword evidence="6 10" id="KW-0297">G-protein coupled receptor</keyword>
<evidence type="ECO:0000256" key="6">
    <source>
        <dbReference type="ARBA" id="ARBA00023040"/>
    </source>
</evidence>
<feature type="transmembrane region" description="Helical" evidence="11">
    <location>
        <begin position="203"/>
        <end position="224"/>
    </location>
</feature>
<dbReference type="GO" id="GO:0005886">
    <property type="term" value="C:plasma membrane"/>
    <property type="evidence" value="ECO:0007669"/>
    <property type="project" value="UniProtKB-SubCell"/>
</dbReference>
<keyword evidence="4 10" id="KW-0812">Transmembrane</keyword>
<evidence type="ECO:0000256" key="1">
    <source>
        <dbReference type="ARBA" id="ARBA00004651"/>
    </source>
</evidence>
<dbReference type="PANTHER" id="PTHR24248:SF72">
    <property type="entry name" value="G-PROTEIN COUPLED RECEPTORS FAMILY 1 PROFILE DOMAIN-CONTAINING PROTEIN"/>
    <property type="match status" value="1"/>
</dbReference>
<organism evidence="13 14">
    <name type="scientific">Artemia franciscana</name>
    <name type="common">Brine shrimp</name>
    <name type="synonym">Artemia sanfranciscana</name>
    <dbReference type="NCBI Taxonomy" id="6661"/>
    <lineage>
        <taxon>Eukaryota</taxon>
        <taxon>Metazoa</taxon>
        <taxon>Ecdysozoa</taxon>
        <taxon>Arthropoda</taxon>
        <taxon>Crustacea</taxon>
        <taxon>Branchiopoda</taxon>
        <taxon>Anostraca</taxon>
        <taxon>Artemiidae</taxon>
        <taxon>Artemia</taxon>
    </lineage>
</organism>
<dbReference type="GO" id="GO:0007267">
    <property type="term" value="P:cell-cell signaling"/>
    <property type="evidence" value="ECO:0007669"/>
    <property type="project" value="TreeGrafter"/>
</dbReference>
<feature type="transmembrane region" description="Helical" evidence="11">
    <location>
        <begin position="83"/>
        <end position="102"/>
    </location>
</feature>
<evidence type="ECO:0000256" key="7">
    <source>
        <dbReference type="ARBA" id="ARBA00023136"/>
    </source>
</evidence>
<dbReference type="PROSITE" id="PS50262">
    <property type="entry name" value="G_PROTEIN_RECEP_F1_2"/>
    <property type="match status" value="1"/>
</dbReference>
<evidence type="ECO:0000256" key="8">
    <source>
        <dbReference type="ARBA" id="ARBA00023170"/>
    </source>
</evidence>
<evidence type="ECO:0000256" key="10">
    <source>
        <dbReference type="RuleBase" id="RU000688"/>
    </source>
</evidence>
<keyword evidence="3" id="KW-1003">Cell membrane</keyword>
<feature type="domain" description="G-protein coupled receptors family 1 profile" evidence="12">
    <location>
        <begin position="63"/>
        <end position="395"/>
    </location>
</feature>
<keyword evidence="9 10" id="KW-0807">Transducer</keyword>
<dbReference type="EMBL" id="JAVRJZ010000020">
    <property type="protein sequence ID" value="KAK2706246.1"/>
    <property type="molecule type" value="Genomic_DNA"/>
</dbReference>
<dbReference type="PROSITE" id="PS00237">
    <property type="entry name" value="G_PROTEIN_RECEP_F1_1"/>
    <property type="match status" value="1"/>
</dbReference>